<dbReference type="RefSeq" id="WP_209653948.1">
    <property type="nucleotide sequence ID" value="NZ_CP047357.1"/>
</dbReference>
<evidence type="ECO:0000313" key="1">
    <source>
        <dbReference type="EMBL" id="MBP2333312.1"/>
    </source>
</evidence>
<organism evidence="1 2">
    <name type="scientific">Corynebacterium freneyi</name>
    <dbReference type="NCBI Taxonomy" id="134034"/>
    <lineage>
        <taxon>Bacteria</taxon>
        <taxon>Bacillati</taxon>
        <taxon>Actinomycetota</taxon>
        <taxon>Actinomycetes</taxon>
        <taxon>Mycobacteriales</taxon>
        <taxon>Corynebacteriaceae</taxon>
        <taxon>Corynebacterium</taxon>
    </lineage>
</organism>
<comment type="caution">
    <text evidence="1">The sequence shown here is derived from an EMBL/GenBank/DDBJ whole genome shotgun (WGS) entry which is preliminary data.</text>
</comment>
<keyword evidence="2" id="KW-1185">Reference proteome</keyword>
<accession>A0ABS4U9U0</accession>
<gene>
    <name evidence="1" type="ORF">JOF33_002011</name>
</gene>
<dbReference type="EMBL" id="JAGINY010000001">
    <property type="protein sequence ID" value="MBP2333312.1"/>
    <property type="molecule type" value="Genomic_DNA"/>
</dbReference>
<proteinExistence type="predicted"/>
<protein>
    <submittedName>
        <fullName evidence="1">Uncharacterized protein</fullName>
    </submittedName>
</protein>
<name>A0ABS4U9U0_9CORY</name>
<dbReference type="Proteomes" id="UP001519305">
    <property type="component" value="Unassembled WGS sequence"/>
</dbReference>
<sequence length="234" mass="26256">MTNTVDRAAAIIAQEWATFSNRDLCGHEIGMARALHREGMLNTAPVEGRGGASLKDVETAREWADDVLEGRAAAIVPIEEAIARALRAYLPPPPRPTLADMTREERAACRRMQADVEGRTERYVIANPFDRYDAVALIGPDWEFDWIEPEYVTPRPDLPRMTWPGDQEAAPTLPEGWRLADHKERGRVIVANDTPNRNGHVTYVLPATDPLGYDWFFCDPSQLTYIDTGKEADQ</sequence>
<evidence type="ECO:0000313" key="2">
    <source>
        <dbReference type="Proteomes" id="UP001519305"/>
    </source>
</evidence>
<reference evidence="1 2" key="1">
    <citation type="submission" date="2021-03" db="EMBL/GenBank/DDBJ databases">
        <title>Sequencing the genomes of 1000 actinobacteria strains.</title>
        <authorList>
            <person name="Klenk H.-P."/>
        </authorList>
    </citation>
    <scope>NUCLEOTIDE SEQUENCE [LARGE SCALE GENOMIC DNA]</scope>
    <source>
        <strain evidence="1 2">DSM 44506</strain>
    </source>
</reference>